<dbReference type="Gene3D" id="2.40.30.170">
    <property type="match status" value="1"/>
</dbReference>
<dbReference type="Proteomes" id="UP000318081">
    <property type="component" value="Chromosome"/>
</dbReference>
<evidence type="ECO:0000313" key="7">
    <source>
        <dbReference type="Proteomes" id="UP000318081"/>
    </source>
</evidence>
<comment type="subcellular location">
    <subcellularLocation>
        <location evidence="1">Cell envelope</location>
    </subcellularLocation>
</comment>
<evidence type="ECO:0000259" key="5">
    <source>
        <dbReference type="Pfam" id="PF25954"/>
    </source>
</evidence>
<reference evidence="6 7" key="1">
    <citation type="submission" date="2019-02" db="EMBL/GenBank/DDBJ databases">
        <title>Deep-cultivation of Planctomycetes and their phenomic and genomic characterization uncovers novel biology.</title>
        <authorList>
            <person name="Wiegand S."/>
            <person name="Jogler M."/>
            <person name="Boedeker C."/>
            <person name="Pinto D."/>
            <person name="Vollmers J."/>
            <person name="Rivas-Marin E."/>
            <person name="Kohn T."/>
            <person name="Peeters S.H."/>
            <person name="Heuer A."/>
            <person name="Rast P."/>
            <person name="Oberbeckmann S."/>
            <person name="Bunk B."/>
            <person name="Jeske O."/>
            <person name="Meyerdierks A."/>
            <person name="Storesund J.E."/>
            <person name="Kallscheuer N."/>
            <person name="Luecker S."/>
            <person name="Lage O.M."/>
            <person name="Pohl T."/>
            <person name="Merkel B.J."/>
            <person name="Hornburger P."/>
            <person name="Mueller R.-W."/>
            <person name="Bruemmer F."/>
            <person name="Labrenz M."/>
            <person name="Spormann A.M."/>
            <person name="Op den Camp H."/>
            <person name="Overmann J."/>
            <person name="Amann R."/>
            <person name="Jetten M.S.M."/>
            <person name="Mascher T."/>
            <person name="Medema M.H."/>
            <person name="Devos D.P."/>
            <person name="Kaster A.-K."/>
            <person name="Ovreas L."/>
            <person name="Rohde M."/>
            <person name="Galperin M.Y."/>
            <person name="Jogler C."/>
        </authorList>
    </citation>
    <scope>NUCLEOTIDE SEQUENCE [LARGE SCALE GENOMIC DNA]</scope>
    <source>
        <strain evidence="6 7">TBK1r</strain>
    </source>
</reference>
<dbReference type="InterPro" id="IPR050465">
    <property type="entry name" value="UPF0194_transport"/>
</dbReference>
<dbReference type="SUPFAM" id="SSF111369">
    <property type="entry name" value="HlyD-like secretion proteins"/>
    <property type="match status" value="1"/>
</dbReference>
<feature type="region of interest" description="Disordered" evidence="4">
    <location>
        <begin position="25"/>
        <end position="48"/>
    </location>
</feature>
<evidence type="ECO:0000256" key="3">
    <source>
        <dbReference type="SAM" id="Coils"/>
    </source>
</evidence>
<name>A0ABX5Y3U7_9BACT</name>
<evidence type="ECO:0000256" key="2">
    <source>
        <dbReference type="ARBA" id="ARBA00023054"/>
    </source>
</evidence>
<keyword evidence="2 3" id="KW-0175">Coiled coil</keyword>
<proteinExistence type="predicted"/>
<dbReference type="PANTHER" id="PTHR32347:SF23">
    <property type="entry name" value="BLL5650 PROTEIN"/>
    <property type="match status" value="1"/>
</dbReference>
<evidence type="ECO:0000313" key="6">
    <source>
        <dbReference type="EMBL" id="QDV86724.1"/>
    </source>
</evidence>
<sequence>MSTEIPNAGSGLAAPILVGAVTHESVPRETTPTRIHATPRDVADPTVDPPVVSPFQSANTLQEADQILLERLDELSTILAVVRCQPNANDKSQQLHHLRIDPAEQRSPSQRTQLISVCHQSALSGQIHSRRQLEPERVILAVPIDTGRQPSDALCLIAALPADLHGFTRAVHTLAQQFALWNVQHRLDQQSAVASHAAATVDLLTRALDSKTRSEACQVIVTELADHWNLCRAAIGIATSGAGSCRLVALSDSTRIDTTTAQTRSIENAMDEALMQGSISIVEPTTTQLDASRSVGELARQHAASVLAVPLVDESRDTCAVFLAILDSESPVQPMRQFFEAAGPSLGAVLHAHDQRRSTDLLRRSVRAVRSRGGVIALTVMIALIAAMFVPLRHRESCDVRVEPRFKRFVAAPFEATLKDCFVAPGDLVRRGDLLATLDGRELRWKRESLQADHDQAIKKRDAAQASRAYADQRIAQLEIDGLRSELQLLDLRLSELELRSPVDGMVVAGDLKRVKGAPLTTGQSLFEIAPLLEMIVEAAVKDDQIAYVRKDQTAQLRLNAYPDRNWDTTIGIVNPRSEIRDEENVFIAECKLSNDEQLLRPGMKGTLKIACGRRALGWILFHRPIEALSQWFWW</sequence>
<dbReference type="Gene3D" id="2.40.50.100">
    <property type="match status" value="1"/>
</dbReference>
<accession>A0ABX5Y3U7</accession>
<protein>
    <submittedName>
        <fullName evidence="6">Macrolide transporter subunit MacA</fullName>
    </submittedName>
</protein>
<dbReference type="RefSeq" id="WP_145218078.1">
    <property type="nucleotide sequence ID" value="NZ_CP036432.1"/>
</dbReference>
<organism evidence="6 7">
    <name type="scientific">Stieleria magnilauensis</name>
    <dbReference type="NCBI Taxonomy" id="2527963"/>
    <lineage>
        <taxon>Bacteria</taxon>
        <taxon>Pseudomonadati</taxon>
        <taxon>Planctomycetota</taxon>
        <taxon>Planctomycetia</taxon>
        <taxon>Pirellulales</taxon>
        <taxon>Pirellulaceae</taxon>
        <taxon>Stieleria</taxon>
    </lineage>
</organism>
<evidence type="ECO:0000256" key="1">
    <source>
        <dbReference type="ARBA" id="ARBA00004196"/>
    </source>
</evidence>
<feature type="domain" description="CusB-like beta-barrel" evidence="5">
    <location>
        <begin position="537"/>
        <end position="610"/>
    </location>
</feature>
<evidence type="ECO:0000256" key="4">
    <source>
        <dbReference type="SAM" id="MobiDB-lite"/>
    </source>
</evidence>
<dbReference type="EMBL" id="CP036432">
    <property type="protein sequence ID" value="QDV86724.1"/>
    <property type="molecule type" value="Genomic_DNA"/>
</dbReference>
<dbReference type="InterPro" id="IPR058792">
    <property type="entry name" value="Beta-barrel_RND_2"/>
</dbReference>
<feature type="coiled-coil region" evidence="3">
    <location>
        <begin position="447"/>
        <end position="500"/>
    </location>
</feature>
<keyword evidence="7" id="KW-1185">Reference proteome</keyword>
<gene>
    <name evidence="6" type="ORF">TBK1r_57440</name>
</gene>
<dbReference type="PANTHER" id="PTHR32347">
    <property type="entry name" value="EFFLUX SYSTEM COMPONENT YKNX-RELATED"/>
    <property type="match status" value="1"/>
</dbReference>
<dbReference type="Pfam" id="PF25954">
    <property type="entry name" value="Beta-barrel_RND_2"/>
    <property type="match status" value="1"/>
</dbReference>